<reference evidence="1 2" key="1">
    <citation type="submission" date="2016-02" db="EMBL/GenBank/DDBJ databases">
        <title>Genome analysis of coral dinoflagellate symbionts highlights evolutionary adaptations to a symbiotic lifestyle.</title>
        <authorList>
            <person name="Aranda M."/>
            <person name="Li Y."/>
            <person name="Liew Y.J."/>
            <person name="Baumgarten S."/>
            <person name="Simakov O."/>
            <person name="Wilson M."/>
            <person name="Piel J."/>
            <person name="Ashoor H."/>
            <person name="Bougouffa S."/>
            <person name="Bajic V.B."/>
            <person name="Ryu T."/>
            <person name="Ravasi T."/>
            <person name="Bayer T."/>
            <person name="Micklem G."/>
            <person name="Kim H."/>
            <person name="Bhak J."/>
            <person name="Lajeunesse T.C."/>
            <person name="Voolstra C.R."/>
        </authorList>
    </citation>
    <scope>NUCLEOTIDE SEQUENCE [LARGE SCALE GENOMIC DNA]</scope>
    <source>
        <strain evidence="1 2">CCMP2467</strain>
    </source>
</reference>
<accession>A0A1Q9D2B3</accession>
<proteinExistence type="predicted"/>
<evidence type="ECO:0000313" key="2">
    <source>
        <dbReference type="Proteomes" id="UP000186817"/>
    </source>
</evidence>
<comment type="caution">
    <text evidence="1">The sequence shown here is derived from an EMBL/GenBank/DDBJ whole genome shotgun (WGS) entry which is preliminary data.</text>
</comment>
<dbReference type="EMBL" id="LSRX01000767">
    <property type="protein sequence ID" value="OLP89303.1"/>
    <property type="molecule type" value="Genomic_DNA"/>
</dbReference>
<dbReference type="OrthoDB" id="10286442at2759"/>
<protein>
    <submittedName>
        <fullName evidence="1">Uncharacterized protein</fullName>
    </submittedName>
</protein>
<sequence>MQALLVVCANRWNRATSPEDLVSAVPGMGMLRASHFADALRAAEATAAQRRQRSITLTGNLEADATGLRQLVLKRTNSNFSNAVQALEKKLPKPESHYRCWVRILGLCERKTRKLILAPIPDKVVTLKAKPPPESKQEIEESGLLQHIRRPAKVYSDGALSWPPVLRARNLPFAETCHQNHQYTKELAGGSRKFSKLAGTQCLDRRWGVLCNDYVPKTLNAKSRNEDGSHTNARLFTYSWSFALRYNFTDHERVRLWAALGKAVREAA</sequence>
<dbReference type="AlphaFoldDB" id="A0A1Q9D2B3"/>
<keyword evidence="2" id="KW-1185">Reference proteome</keyword>
<dbReference type="Proteomes" id="UP000186817">
    <property type="component" value="Unassembled WGS sequence"/>
</dbReference>
<gene>
    <name evidence="1" type="ORF">AK812_SmicGene29236</name>
</gene>
<organism evidence="1 2">
    <name type="scientific">Symbiodinium microadriaticum</name>
    <name type="common">Dinoflagellate</name>
    <name type="synonym">Zooxanthella microadriatica</name>
    <dbReference type="NCBI Taxonomy" id="2951"/>
    <lineage>
        <taxon>Eukaryota</taxon>
        <taxon>Sar</taxon>
        <taxon>Alveolata</taxon>
        <taxon>Dinophyceae</taxon>
        <taxon>Suessiales</taxon>
        <taxon>Symbiodiniaceae</taxon>
        <taxon>Symbiodinium</taxon>
    </lineage>
</organism>
<evidence type="ECO:0000313" key="1">
    <source>
        <dbReference type="EMBL" id="OLP89303.1"/>
    </source>
</evidence>
<name>A0A1Q9D2B3_SYMMI</name>